<evidence type="ECO:0000313" key="4">
    <source>
        <dbReference type="EMBL" id="BAZ03304.1"/>
    </source>
</evidence>
<protein>
    <submittedName>
        <fullName evidence="4">Multi-sensor hybrid histidine kinase</fullName>
    </submittedName>
</protein>
<dbReference type="InterPro" id="IPR050595">
    <property type="entry name" value="Bact_response_regulator"/>
</dbReference>
<dbReference type="SMART" id="SM00448">
    <property type="entry name" value="REC"/>
    <property type="match status" value="1"/>
</dbReference>
<gene>
    <name evidence="4" type="ORF">NIES37_73170</name>
</gene>
<geneLocation type="plasmid" evidence="5">
    <name>Plasmid4 dna</name>
</geneLocation>
<name>A0A1Z4NC61_9CYAN</name>
<keyword evidence="4" id="KW-0808">Transferase</keyword>
<feature type="modified residue" description="4-aspartylphosphate" evidence="2">
    <location>
        <position position="82"/>
    </location>
</feature>
<keyword evidence="4" id="KW-0418">Kinase</keyword>
<feature type="domain" description="Response regulatory" evidence="3">
    <location>
        <begin position="33"/>
        <end position="151"/>
    </location>
</feature>
<evidence type="ECO:0000313" key="5">
    <source>
        <dbReference type="Proteomes" id="UP000218785"/>
    </source>
</evidence>
<dbReference type="InterPro" id="IPR001789">
    <property type="entry name" value="Sig_transdc_resp-reg_receiver"/>
</dbReference>
<organism evidence="4 5">
    <name type="scientific">Tolypothrix tenuis PCC 7101</name>
    <dbReference type="NCBI Taxonomy" id="231146"/>
    <lineage>
        <taxon>Bacteria</taxon>
        <taxon>Bacillati</taxon>
        <taxon>Cyanobacteriota</taxon>
        <taxon>Cyanophyceae</taxon>
        <taxon>Nostocales</taxon>
        <taxon>Tolypothrichaceae</taxon>
        <taxon>Tolypothrix</taxon>
    </lineage>
</organism>
<dbReference type="AlphaFoldDB" id="A0A1Z4NC61"/>
<dbReference type="Proteomes" id="UP000218785">
    <property type="component" value="Plasmid plasmid4"/>
</dbReference>
<dbReference type="GO" id="GO:0016301">
    <property type="term" value="F:kinase activity"/>
    <property type="evidence" value="ECO:0007669"/>
    <property type="project" value="UniProtKB-KW"/>
</dbReference>
<keyword evidence="5" id="KW-1185">Reference proteome</keyword>
<dbReference type="Pfam" id="PF00072">
    <property type="entry name" value="Response_reg"/>
    <property type="match status" value="1"/>
</dbReference>
<sequence length="191" mass="21407">MFLALVAHEILIGVAMYPSNRFLNNLSALQGLQVLIVDNNVDCCDLMMILLQLYGVEVKQAFSVPQALEIFEQWQPYIVVSDISLPNEDGYALIQKVKSKAKERGQVVLGIAVTGYADEKMRQRGLSTGFDLWFTKPLDIDEFVVMLACLAIYQQSSDAIAQPILSHVPRHSDLSLEQQLETSVSSDHHHF</sequence>
<dbReference type="RefSeq" id="WP_321206846.1">
    <property type="nucleotide sequence ID" value="NZ_CAWNJS010000005.1"/>
</dbReference>
<keyword evidence="4" id="KW-0614">Plasmid</keyword>
<reference evidence="4 5" key="1">
    <citation type="submission" date="2017-06" db="EMBL/GenBank/DDBJ databases">
        <title>Genome sequencing of cyanobaciteial culture collection at National Institute for Environmental Studies (NIES).</title>
        <authorList>
            <person name="Hirose Y."/>
            <person name="Shimura Y."/>
            <person name="Fujisawa T."/>
            <person name="Nakamura Y."/>
            <person name="Kawachi M."/>
        </authorList>
    </citation>
    <scope>NUCLEOTIDE SEQUENCE [LARGE SCALE GENOMIC DNA]</scope>
    <source>
        <strain evidence="4 5">NIES-37</strain>
        <plasmid evidence="5">Plasmid4 dna</plasmid>
    </source>
</reference>
<accession>A0A1Z4NC61</accession>
<dbReference type="PANTHER" id="PTHR44591">
    <property type="entry name" value="STRESS RESPONSE REGULATOR PROTEIN 1"/>
    <property type="match status" value="1"/>
</dbReference>
<dbReference type="PANTHER" id="PTHR44591:SF3">
    <property type="entry name" value="RESPONSE REGULATORY DOMAIN-CONTAINING PROTEIN"/>
    <property type="match status" value="1"/>
</dbReference>
<evidence type="ECO:0000259" key="3">
    <source>
        <dbReference type="PROSITE" id="PS50110"/>
    </source>
</evidence>
<dbReference type="EMBL" id="AP018252">
    <property type="protein sequence ID" value="BAZ03304.1"/>
    <property type="molecule type" value="Genomic_DNA"/>
</dbReference>
<dbReference type="PROSITE" id="PS50110">
    <property type="entry name" value="RESPONSE_REGULATORY"/>
    <property type="match status" value="1"/>
</dbReference>
<evidence type="ECO:0000256" key="1">
    <source>
        <dbReference type="ARBA" id="ARBA00022553"/>
    </source>
</evidence>
<dbReference type="SUPFAM" id="SSF52172">
    <property type="entry name" value="CheY-like"/>
    <property type="match status" value="1"/>
</dbReference>
<proteinExistence type="predicted"/>
<keyword evidence="1 2" id="KW-0597">Phosphoprotein</keyword>
<dbReference type="Gene3D" id="3.40.50.2300">
    <property type="match status" value="1"/>
</dbReference>
<dbReference type="GO" id="GO:0000160">
    <property type="term" value="P:phosphorelay signal transduction system"/>
    <property type="evidence" value="ECO:0007669"/>
    <property type="project" value="InterPro"/>
</dbReference>
<evidence type="ECO:0000256" key="2">
    <source>
        <dbReference type="PROSITE-ProRule" id="PRU00169"/>
    </source>
</evidence>
<dbReference type="InterPro" id="IPR011006">
    <property type="entry name" value="CheY-like_superfamily"/>
</dbReference>
<dbReference type="KEGG" id="ttq:NIES37_73170"/>